<protein>
    <recommendedName>
        <fullName evidence="3">PIN domain-containing protein</fullName>
    </recommendedName>
</protein>
<sequence>MNKFAPTELEITEEAEELAQIYLNRKIVPEEKRDDALHVAVATIFEVDALITWNYRHLANLRKSELFHSVNLEKGYTKQLNIVTPMEVIRDED</sequence>
<name>A0A2M7GVL3_9BACT</name>
<evidence type="ECO:0008006" key="3">
    <source>
        <dbReference type="Google" id="ProtNLM"/>
    </source>
</evidence>
<dbReference type="EMBL" id="PFFY01000345">
    <property type="protein sequence ID" value="PIW31378.1"/>
    <property type="molecule type" value="Genomic_DNA"/>
</dbReference>
<dbReference type="AlphaFoldDB" id="A0A2M7GVL3"/>
<accession>A0A2M7GVL3</accession>
<evidence type="ECO:0000313" key="1">
    <source>
        <dbReference type="EMBL" id="PIW31378.1"/>
    </source>
</evidence>
<proteinExistence type="predicted"/>
<organism evidence="1 2">
    <name type="scientific">bacterium (Candidatus Ratteibacteria) CG15_BIG_FIL_POST_REV_8_21_14_020_41_12</name>
    <dbReference type="NCBI Taxonomy" id="2014291"/>
    <lineage>
        <taxon>Bacteria</taxon>
        <taxon>Candidatus Ratteibacteria</taxon>
    </lineage>
</organism>
<comment type="caution">
    <text evidence="1">The sequence shown here is derived from an EMBL/GenBank/DDBJ whole genome shotgun (WGS) entry which is preliminary data.</text>
</comment>
<reference evidence="2" key="1">
    <citation type="submission" date="2017-09" db="EMBL/GenBank/DDBJ databases">
        <title>Depth-based differentiation of microbial function through sediment-hosted aquifers and enrichment of novel symbionts in the deep terrestrial subsurface.</title>
        <authorList>
            <person name="Probst A.J."/>
            <person name="Ladd B."/>
            <person name="Jarett J.K."/>
            <person name="Geller-Mcgrath D.E."/>
            <person name="Sieber C.M.K."/>
            <person name="Emerson J.B."/>
            <person name="Anantharaman K."/>
            <person name="Thomas B.C."/>
            <person name="Malmstrom R."/>
            <person name="Stieglmeier M."/>
            <person name="Klingl A."/>
            <person name="Woyke T."/>
            <person name="Ryan C.M."/>
            <person name="Banfield J.F."/>
        </authorList>
    </citation>
    <scope>NUCLEOTIDE SEQUENCE [LARGE SCALE GENOMIC DNA]</scope>
</reference>
<dbReference type="Proteomes" id="UP000230025">
    <property type="component" value="Unassembled WGS sequence"/>
</dbReference>
<evidence type="ECO:0000313" key="2">
    <source>
        <dbReference type="Proteomes" id="UP000230025"/>
    </source>
</evidence>
<gene>
    <name evidence="1" type="ORF">COW28_07385</name>
</gene>